<gene>
    <name evidence="1" type="ORF">OG563_12960</name>
</gene>
<organism evidence="1 2">
    <name type="scientific">Nocardia vinacea</name>
    <dbReference type="NCBI Taxonomy" id="96468"/>
    <lineage>
        <taxon>Bacteria</taxon>
        <taxon>Bacillati</taxon>
        <taxon>Actinomycetota</taxon>
        <taxon>Actinomycetes</taxon>
        <taxon>Mycobacteriales</taxon>
        <taxon>Nocardiaceae</taxon>
        <taxon>Nocardia</taxon>
    </lineage>
</organism>
<name>A0ABZ1Z0F9_9NOCA</name>
<dbReference type="EMBL" id="CP109441">
    <property type="protein sequence ID" value="WUV49020.1"/>
    <property type="molecule type" value="Genomic_DNA"/>
</dbReference>
<proteinExistence type="predicted"/>
<sequence length="105" mass="11705">MWDKQLDHIATHRQPESGEWDSDAVAFAEIADNLVRSLLDTGLQLNKIGIEFDREPAASAQADRTRDAISDIIDDLDRIIRDAGRAVIAVTSTLPRTESGISRYR</sequence>
<keyword evidence="2" id="KW-1185">Reference proteome</keyword>
<accession>A0ABZ1Z0F9</accession>
<dbReference type="RefSeq" id="WP_327093810.1">
    <property type="nucleotide sequence ID" value="NZ_CP109149.1"/>
</dbReference>
<evidence type="ECO:0000313" key="1">
    <source>
        <dbReference type="EMBL" id="WUV49020.1"/>
    </source>
</evidence>
<reference evidence="1" key="1">
    <citation type="submission" date="2022-10" db="EMBL/GenBank/DDBJ databases">
        <title>The complete genomes of actinobacterial strains from the NBC collection.</title>
        <authorList>
            <person name="Joergensen T.S."/>
            <person name="Alvarez Arevalo M."/>
            <person name="Sterndorff E.B."/>
            <person name="Faurdal D."/>
            <person name="Vuksanovic O."/>
            <person name="Mourched A.-S."/>
            <person name="Charusanti P."/>
            <person name="Shaw S."/>
            <person name="Blin K."/>
            <person name="Weber T."/>
        </authorList>
    </citation>
    <scope>NUCLEOTIDE SEQUENCE</scope>
    <source>
        <strain evidence="1">NBC_01482</strain>
    </source>
</reference>
<dbReference type="Proteomes" id="UP001432062">
    <property type="component" value="Chromosome"/>
</dbReference>
<evidence type="ECO:0000313" key="2">
    <source>
        <dbReference type="Proteomes" id="UP001432062"/>
    </source>
</evidence>
<protein>
    <submittedName>
        <fullName evidence="1">Uncharacterized protein</fullName>
    </submittedName>
</protein>